<proteinExistence type="predicted"/>
<comment type="caution">
    <text evidence="1">The sequence shown here is derived from an EMBL/GenBank/DDBJ whole genome shotgun (WGS) entry which is preliminary data.</text>
</comment>
<accession>A0ACB9NV13</accession>
<keyword evidence="2" id="KW-1185">Reference proteome</keyword>
<gene>
    <name evidence="1" type="ORF">MLD38_025342</name>
</gene>
<reference evidence="2" key="1">
    <citation type="journal article" date="2023" name="Front. Plant Sci.">
        <title>Chromosomal-level genome assembly of Melastoma candidum provides insights into trichome evolution.</title>
        <authorList>
            <person name="Zhong Y."/>
            <person name="Wu W."/>
            <person name="Sun C."/>
            <person name="Zou P."/>
            <person name="Liu Y."/>
            <person name="Dai S."/>
            <person name="Zhou R."/>
        </authorList>
    </citation>
    <scope>NUCLEOTIDE SEQUENCE [LARGE SCALE GENOMIC DNA]</scope>
</reference>
<protein>
    <submittedName>
        <fullName evidence="1">Uncharacterized protein</fullName>
    </submittedName>
</protein>
<sequence>MIGISIVAQGTAIKYCGKNQLLPPPYHDRLLLSDSSAQDVSVLYADGTVNYAVKVKDVRISPDPVVPRKPTTFDICASSGQALPKEKVAIKVLYHRILLRTETHDICEEMCWPIASGYFTLSHSQNLPALCAPGDSQNSIISRSLDFICTRQLIQTVD</sequence>
<name>A0ACB9NV13_9MYRT</name>
<dbReference type="EMBL" id="CM042886">
    <property type="protein sequence ID" value="KAI4340514.1"/>
    <property type="molecule type" value="Genomic_DNA"/>
</dbReference>
<organism evidence="1 2">
    <name type="scientific">Melastoma candidum</name>
    <dbReference type="NCBI Taxonomy" id="119954"/>
    <lineage>
        <taxon>Eukaryota</taxon>
        <taxon>Viridiplantae</taxon>
        <taxon>Streptophyta</taxon>
        <taxon>Embryophyta</taxon>
        <taxon>Tracheophyta</taxon>
        <taxon>Spermatophyta</taxon>
        <taxon>Magnoliopsida</taxon>
        <taxon>eudicotyledons</taxon>
        <taxon>Gunneridae</taxon>
        <taxon>Pentapetalae</taxon>
        <taxon>rosids</taxon>
        <taxon>malvids</taxon>
        <taxon>Myrtales</taxon>
        <taxon>Melastomataceae</taxon>
        <taxon>Melastomatoideae</taxon>
        <taxon>Melastomateae</taxon>
        <taxon>Melastoma</taxon>
    </lineage>
</organism>
<evidence type="ECO:0000313" key="1">
    <source>
        <dbReference type="EMBL" id="KAI4340514.1"/>
    </source>
</evidence>
<evidence type="ECO:0000313" key="2">
    <source>
        <dbReference type="Proteomes" id="UP001057402"/>
    </source>
</evidence>
<dbReference type="Proteomes" id="UP001057402">
    <property type="component" value="Chromosome 7"/>
</dbReference>